<dbReference type="AlphaFoldDB" id="A0ABD0AHV1"/>
<proteinExistence type="predicted"/>
<evidence type="ECO:0000313" key="2">
    <source>
        <dbReference type="EMBL" id="GHN34643.1"/>
    </source>
</evidence>
<protein>
    <submittedName>
        <fullName evidence="2">Uncharacterized protein</fullName>
    </submittedName>
</protein>
<accession>A0ABD0AHV1</accession>
<feature type="transmembrane region" description="Helical" evidence="1">
    <location>
        <begin position="74"/>
        <end position="94"/>
    </location>
</feature>
<organism evidence="2 3">
    <name type="scientific">Lactobacillus delbrueckii</name>
    <dbReference type="NCBI Taxonomy" id="1584"/>
    <lineage>
        <taxon>Bacteria</taxon>
        <taxon>Bacillati</taxon>
        <taxon>Bacillota</taxon>
        <taxon>Bacilli</taxon>
        <taxon>Lactobacillales</taxon>
        <taxon>Lactobacillaceae</taxon>
        <taxon>Lactobacillus</taxon>
    </lineage>
</organism>
<keyword evidence="1" id="KW-0472">Membrane</keyword>
<keyword evidence="1" id="KW-1133">Transmembrane helix</keyword>
<evidence type="ECO:0000256" key="1">
    <source>
        <dbReference type="SAM" id="Phobius"/>
    </source>
</evidence>
<gene>
    <name evidence="2" type="ORF">ME791_17950</name>
</gene>
<reference evidence="2 3" key="1">
    <citation type="journal article" date="2022" name="J. Dairy Sci.">
        <title>Genetic diversity of Lactobacillus delbrueckii isolated from raw milk in Hokkaido, Japan.</title>
        <authorList>
            <person name="Tsuchihashi H."/>
            <person name="Ichikawa A."/>
            <person name="Takeda M."/>
            <person name="Koizumi A."/>
            <person name="Mizoguchi C."/>
            <person name="Ishida T."/>
            <person name="Kimura K."/>
        </authorList>
    </citation>
    <scope>NUCLEOTIDE SEQUENCE [LARGE SCALE GENOMIC DNA]</scope>
    <source>
        <strain evidence="2 3">ME-791</strain>
    </source>
</reference>
<evidence type="ECO:0000313" key="3">
    <source>
        <dbReference type="Proteomes" id="UP001054884"/>
    </source>
</evidence>
<comment type="caution">
    <text evidence="2">The sequence shown here is derived from an EMBL/GenBank/DDBJ whole genome shotgun (WGS) entry which is preliminary data.</text>
</comment>
<keyword evidence="1" id="KW-0812">Transmembrane</keyword>
<dbReference type="Proteomes" id="UP001054884">
    <property type="component" value="Unassembled WGS sequence"/>
</dbReference>
<sequence>MFYCMVDELADITFQSLPTNPGGSHVRECERDLPTDRRADGKVHQRFHFTPPEVHARGYIAITSSLIEYLLAKLLSFQVFIVLFGVGSLSYSAFSAAAMPT</sequence>
<dbReference type="EMBL" id="BNHY01000065">
    <property type="protein sequence ID" value="GHN34643.1"/>
    <property type="molecule type" value="Genomic_DNA"/>
</dbReference>
<name>A0ABD0AHV1_9LACO</name>